<dbReference type="SUPFAM" id="SSF52540">
    <property type="entry name" value="P-loop containing nucleoside triphosphate hydrolases"/>
    <property type="match status" value="1"/>
</dbReference>
<reference evidence="2" key="2">
    <citation type="journal article" date="2014" name="ISME J.">
        <title>Microbial stratification in low pH oxic and suboxic macroscopic growths along an acid mine drainage.</title>
        <authorList>
            <person name="Mendez-Garcia C."/>
            <person name="Mesa V."/>
            <person name="Sprenger R.R."/>
            <person name="Richter M."/>
            <person name="Diez M.S."/>
            <person name="Solano J."/>
            <person name="Bargiela R."/>
            <person name="Golyshina O.V."/>
            <person name="Manteca A."/>
            <person name="Ramos J.L."/>
            <person name="Gallego J.R."/>
            <person name="Llorente I."/>
            <person name="Martins Dos Santos V.A."/>
            <person name="Jensen O.N."/>
            <person name="Pelaez A.I."/>
            <person name="Sanchez J."/>
            <person name="Ferrer M."/>
        </authorList>
    </citation>
    <scope>NUCLEOTIDE SEQUENCE</scope>
</reference>
<feature type="domain" description="ABC transporter" evidence="1">
    <location>
        <begin position="22"/>
        <end position="115"/>
    </location>
</feature>
<feature type="non-terminal residue" evidence="2">
    <location>
        <position position="153"/>
    </location>
</feature>
<dbReference type="EMBL" id="AUZX01004546">
    <property type="protein sequence ID" value="EQD70509.1"/>
    <property type="molecule type" value="Genomic_DNA"/>
</dbReference>
<dbReference type="Gene3D" id="3.40.50.300">
    <property type="entry name" value="P-loop containing nucleotide triphosphate hydrolases"/>
    <property type="match status" value="1"/>
</dbReference>
<dbReference type="PANTHER" id="PTHR43858">
    <property type="entry name" value="ENERGY-DEPENDENT TRANSLATIONAL THROTTLE PROTEIN ETTA"/>
    <property type="match status" value="1"/>
</dbReference>
<dbReference type="GO" id="GO:0045900">
    <property type="term" value="P:negative regulation of translational elongation"/>
    <property type="evidence" value="ECO:0007669"/>
    <property type="project" value="InterPro"/>
</dbReference>
<proteinExistence type="predicted"/>
<dbReference type="InterPro" id="IPR027417">
    <property type="entry name" value="P-loop_NTPase"/>
</dbReference>
<accession>T1CPS9</accession>
<dbReference type="AlphaFoldDB" id="T1CPS9"/>
<dbReference type="InterPro" id="IPR003439">
    <property type="entry name" value="ABC_transporter-like_ATP-bd"/>
</dbReference>
<keyword evidence="2" id="KW-0547">Nucleotide-binding</keyword>
<sequence length="153" mass="16195">MAQYVFTMNRVGKIVPPKKQILKDISLSFLPGAKIGVLGLNGSGKSTVLRIMAGIDTDILGEAIPMPGIRIGHLPQEPALDPTATVRASVEEGLGELFDAQNKLDAVYAAYADPDADFDALAKEQARLEAVIATGDGHNIGQQMEIAADALRL</sequence>
<reference evidence="2" key="1">
    <citation type="submission" date="2013-08" db="EMBL/GenBank/DDBJ databases">
        <authorList>
            <person name="Mendez C."/>
            <person name="Richter M."/>
            <person name="Ferrer M."/>
            <person name="Sanchez J."/>
        </authorList>
    </citation>
    <scope>NUCLEOTIDE SEQUENCE</scope>
</reference>
<protein>
    <submittedName>
        <fullName evidence="2">ABC transporter ATP-binding protein</fullName>
    </submittedName>
</protein>
<name>T1CPS9_9ZZZZ</name>
<dbReference type="Pfam" id="PF00005">
    <property type="entry name" value="ABC_tran"/>
    <property type="match status" value="1"/>
</dbReference>
<gene>
    <name evidence="2" type="ORF">B1A_06251</name>
</gene>
<dbReference type="PANTHER" id="PTHR43858:SF1">
    <property type="entry name" value="ABC TRANSPORTER-RELATED PROTEIN"/>
    <property type="match status" value="1"/>
</dbReference>
<dbReference type="InterPro" id="IPR022374">
    <property type="entry name" value="EttA"/>
</dbReference>
<evidence type="ECO:0000259" key="1">
    <source>
        <dbReference type="Pfam" id="PF00005"/>
    </source>
</evidence>
<dbReference type="GO" id="GO:0016887">
    <property type="term" value="F:ATP hydrolysis activity"/>
    <property type="evidence" value="ECO:0007669"/>
    <property type="project" value="InterPro"/>
</dbReference>
<keyword evidence="2" id="KW-0067">ATP-binding</keyword>
<evidence type="ECO:0000313" key="2">
    <source>
        <dbReference type="EMBL" id="EQD70509.1"/>
    </source>
</evidence>
<dbReference type="GO" id="GO:0005524">
    <property type="term" value="F:ATP binding"/>
    <property type="evidence" value="ECO:0007669"/>
    <property type="project" value="UniProtKB-KW"/>
</dbReference>
<organism evidence="2">
    <name type="scientific">mine drainage metagenome</name>
    <dbReference type="NCBI Taxonomy" id="410659"/>
    <lineage>
        <taxon>unclassified sequences</taxon>
        <taxon>metagenomes</taxon>
        <taxon>ecological metagenomes</taxon>
    </lineage>
</organism>
<comment type="caution">
    <text evidence="2">The sequence shown here is derived from an EMBL/GenBank/DDBJ whole genome shotgun (WGS) entry which is preliminary data.</text>
</comment>